<sequence length="79" mass="8446">MGEAWYRLGMLLALAAGVWEGPLAIIFRLFTDKEPTVLTAANYLSAPWCYVGAVGAMIIALGVIVVLDAGHKRATGRAR</sequence>
<gene>
    <name evidence="2" type="ORF">Pth03_34400</name>
</gene>
<dbReference type="Proteomes" id="UP000605992">
    <property type="component" value="Unassembled WGS sequence"/>
</dbReference>
<dbReference type="RefSeq" id="WP_203945246.1">
    <property type="nucleotide sequence ID" value="NZ_BOOR01000023.1"/>
</dbReference>
<reference evidence="2" key="1">
    <citation type="submission" date="2021-01" db="EMBL/GenBank/DDBJ databases">
        <title>Whole genome shotgun sequence of Planotetraspora thailandica NBRC 104271.</title>
        <authorList>
            <person name="Komaki H."/>
            <person name="Tamura T."/>
        </authorList>
    </citation>
    <scope>NUCLEOTIDE SEQUENCE</scope>
    <source>
        <strain evidence="2">NBRC 104271</strain>
    </source>
</reference>
<name>A0A8J3V4X0_9ACTN</name>
<accession>A0A8J3V4X0</accession>
<protein>
    <submittedName>
        <fullName evidence="2">Uncharacterized protein</fullName>
    </submittedName>
</protein>
<evidence type="ECO:0000313" key="2">
    <source>
        <dbReference type="EMBL" id="GII55051.1"/>
    </source>
</evidence>
<keyword evidence="1" id="KW-1133">Transmembrane helix</keyword>
<dbReference type="AlphaFoldDB" id="A0A8J3V4X0"/>
<proteinExistence type="predicted"/>
<evidence type="ECO:0000256" key="1">
    <source>
        <dbReference type="SAM" id="Phobius"/>
    </source>
</evidence>
<organism evidence="2 3">
    <name type="scientific">Planotetraspora thailandica</name>
    <dbReference type="NCBI Taxonomy" id="487172"/>
    <lineage>
        <taxon>Bacteria</taxon>
        <taxon>Bacillati</taxon>
        <taxon>Actinomycetota</taxon>
        <taxon>Actinomycetes</taxon>
        <taxon>Streptosporangiales</taxon>
        <taxon>Streptosporangiaceae</taxon>
        <taxon>Planotetraspora</taxon>
    </lineage>
</organism>
<evidence type="ECO:0000313" key="3">
    <source>
        <dbReference type="Proteomes" id="UP000605992"/>
    </source>
</evidence>
<keyword evidence="3" id="KW-1185">Reference proteome</keyword>
<keyword evidence="1" id="KW-0812">Transmembrane</keyword>
<keyword evidence="1" id="KW-0472">Membrane</keyword>
<feature type="transmembrane region" description="Helical" evidence="1">
    <location>
        <begin position="12"/>
        <end position="30"/>
    </location>
</feature>
<comment type="caution">
    <text evidence="2">The sequence shown here is derived from an EMBL/GenBank/DDBJ whole genome shotgun (WGS) entry which is preliminary data.</text>
</comment>
<dbReference type="EMBL" id="BOOR01000023">
    <property type="protein sequence ID" value="GII55051.1"/>
    <property type="molecule type" value="Genomic_DNA"/>
</dbReference>
<feature type="transmembrane region" description="Helical" evidence="1">
    <location>
        <begin position="50"/>
        <end position="70"/>
    </location>
</feature>